<comment type="caution">
    <text evidence="1">The sequence shown here is derived from an EMBL/GenBank/DDBJ whole genome shotgun (WGS) entry which is preliminary data.</text>
</comment>
<name>A0AC61RFJ9_9BACT</name>
<accession>A0AC61RFJ9</accession>
<evidence type="ECO:0000313" key="1">
    <source>
        <dbReference type="EMBL" id="TGY78229.1"/>
    </source>
</evidence>
<gene>
    <name evidence="1" type="ORF">E5331_11040</name>
</gene>
<evidence type="ECO:0000313" key="2">
    <source>
        <dbReference type="Proteomes" id="UP000306319"/>
    </source>
</evidence>
<dbReference type="EMBL" id="SRYB01000015">
    <property type="protein sequence ID" value="TGY78229.1"/>
    <property type="molecule type" value="Genomic_DNA"/>
</dbReference>
<dbReference type="Proteomes" id="UP000306319">
    <property type="component" value="Unassembled WGS sequence"/>
</dbReference>
<keyword evidence="2" id="KW-1185">Reference proteome</keyword>
<sequence>MRKSIIISVGMLSCILSASADNPFVQTCFTTDPAPMVHDGTLYVYTGHDEDGADFFWMQEWRVYSTKDMVNWTDHGSPLAIEDFSWGDDRAWAPQCVERNGKFYFYVPLHSKLTGAMAIGVAVGDSPTGPFKDAIGKPLVDGDWAYIDPTVYIDDDGQAYLYWGNPEIFYVKLNDDMVSYSGDVNVVEQTVEGFGAPSPKLREKDKKYKDNYTEGPWFYKRNGKYYLLYAAGGVPEHIAYSMSDSPTGPWKYMGEIMPLCDTGSFTNHCGVAEFKGQPYFFYHTGKLPKGGGFARSIAVEPFEYNADGTFPTIMPTEEGAKAVDTLNPYDRVEGETMAWSNGLKTKQNAQTGVYVTDIHDGDFIKVANVNFMSGGPKTFEARAASGLRGGSIEVRMDSIGGPVVAELPVTGTGGWETWQTFKTSCKSEVPGVHDLYLLFKGRKGPELFNLDWWRFE</sequence>
<proteinExistence type="predicted"/>
<protein>
    <submittedName>
        <fullName evidence="1">Carbohydrate-binding protein</fullName>
    </submittedName>
</protein>
<reference evidence="1" key="1">
    <citation type="submission" date="2019-04" db="EMBL/GenBank/DDBJ databases">
        <title>Microbes associate with the intestines of laboratory mice.</title>
        <authorList>
            <person name="Navarre W."/>
            <person name="Wong E."/>
            <person name="Huang K."/>
            <person name="Tropini C."/>
            <person name="Ng K."/>
            <person name="Yu B."/>
        </authorList>
    </citation>
    <scope>NUCLEOTIDE SEQUENCE</scope>
    <source>
        <strain evidence="1">NM04_E33</strain>
    </source>
</reference>
<organism evidence="1 2">
    <name type="scientific">Lepagella muris</name>
    <dbReference type="NCBI Taxonomy" id="3032870"/>
    <lineage>
        <taxon>Bacteria</taxon>
        <taxon>Pseudomonadati</taxon>
        <taxon>Bacteroidota</taxon>
        <taxon>Bacteroidia</taxon>
        <taxon>Bacteroidales</taxon>
        <taxon>Muribaculaceae</taxon>
        <taxon>Lepagella</taxon>
    </lineage>
</organism>